<proteinExistence type="predicted"/>
<dbReference type="PANTHER" id="PTHR11049:SF24">
    <property type="entry name" value="CYTOSOLIC ACYL COENZYME A THIOESTER HYDROLASE"/>
    <property type="match status" value="1"/>
</dbReference>
<organism evidence="4 5">
    <name type="scientific">Halocatena salina</name>
    <dbReference type="NCBI Taxonomy" id="2934340"/>
    <lineage>
        <taxon>Archaea</taxon>
        <taxon>Methanobacteriati</taxon>
        <taxon>Methanobacteriota</taxon>
        <taxon>Stenosarchaea group</taxon>
        <taxon>Halobacteria</taxon>
        <taxon>Halobacteriales</taxon>
        <taxon>Natronomonadaceae</taxon>
        <taxon>Halocatena</taxon>
    </lineage>
</organism>
<dbReference type="RefSeq" id="WP_247992824.1">
    <property type="nucleotide sequence ID" value="NZ_CP096019.1"/>
</dbReference>
<dbReference type="PANTHER" id="PTHR11049">
    <property type="entry name" value="ACYL COENZYME A THIOESTER HYDROLASE"/>
    <property type="match status" value="1"/>
</dbReference>
<dbReference type="Proteomes" id="UP000831768">
    <property type="component" value="Chromosome"/>
</dbReference>
<dbReference type="GeneID" id="71928232"/>
<evidence type="ECO:0000313" key="5">
    <source>
        <dbReference type="Proteomes" id="UP000831768"/>
    </source>
</evidence>
<protein>
    <submittedName>
        <fullName evidence="4">Acyl-CoA thioesterase</fullName>
    </submittedName>
</protein>
<dbReference type="GO" id="GO:0006637">
    <property type="term" value="P:acyl-CoA metabolic process"/>
    <property type="evidence" value="ECO:0007669"/>
    <property type="project" value="TreeGrafter"/>
</dbReference>
<accession>A0A8U0A2C8</accession>
<evidence type="ECO:0000256" key="2">
    <source>
        <dbReference type="SAM" id="MobiDB-lite"/>
    </source>
</evidence>
<feature type="domain" description="HotDog ACOT-type" evidence="3">
    <location>
        <begin position="5"/>
        <end position="117"/>
    </location>
</feature>
<evidence type="ECO:0000259" key="3">
    <source>
        <dbReference type="PROSITE" id="PS51770"/>
    </source>
</evidence>
<dbReference type="EMBL" id="CP096019">
    <property type="protein sequence ID" value="UPM42147.1"/>
    <property type="molecule type" value="Genomic_DNA"/>
</dbReference>
<dbReference type="GO" id="GO:0005829">
    <property type="term" value="C:cytosol"/>
    <property type="evidence" value="ECO:0007669"/>
    <property type="project" value="TreeGrafter"/>
</dbReference>
<gene>
    <name evidence="4" type="ORF">MW046_09255</name>
</gene>
<dbReference type="Pfam" id="PF03061">
    <property type="entry name" value="4HBT"/>
    <property type="match status" value="1"/>
</dbReference>
<dbReference type="PROSITE" id="PS51770">
    <property type="entry name" value="HOTDOG_ACOT"/>
    <property type="match status" value="1"/>
</dbReference>
<name>A0A8U0A2C8_9EURY</name>
<dbReference type="InterPro" id="IPR040170">
    <property type="entry name" value="Cytosol_ACT"/>
</dbReference>
<evidence type="ECO:0000256" key="1">
    <source>
        <dbReference type="ARBA" id="ARBA00022801"/>
    </source>
</evidence>
<dbReference type="InterPro" id="IPR006683">
    <property type="entry name" value="Thioestr_dom"/>
</dbReference>
<dbReference type="CDD" id="cd03442">
    <property type="entry name" value="BFIT_BACH"/>
    <property type="match status" value="1"/>
</dbReference>
<dbReference type="AlphaFoldDB" id="A0A8U0A2C8"/>
<keyword evidence="5" id="KW-1185">Reference proteome</keyword>
<reference evidence="4" key="1">
    <citation type="submission" date="2022-04" db="EMBL/GenBank/DDBJ databases">
        <title>Halocatena sp. nov., isolated from a salt lake.</title>
        <authorList>
            <person name="Cui H.-L."/>
        </authorList>
    </citation>
    <scope>NUCLEOTIDE SEQUENCE</scope>
    <source>
        <strain evidence="4">AD-1</strain>
    </source>
</reference>
<keyword evidence="1" id="KW-0378">Hydrolase</keyword>
<dbReference type="SUPFAM" id="SSF54637">
    <property type="entry name" value="Thioesterase/thiol ester dehydrase-isomerase"/>
    <property type="match status" value="1"/>
</dbReference>
<dbReference type="GO" id="GO:0009062">
    <property type="term" value="P:fatty acid catabolic process"/>
    <property type="evidence" value="ECO:0007669"/>
    <property type="project" value="TreeGrafter"/>
</dbReference>
<dbReference type="GO" id="GO:0052816">
    <property type="term" value="F:long-chain fatty acyl-CoA hydrolase activity"/>
    <property type="evidence" value="ECO:0007669"/>
    <property type="project" value="TreeGrafter"/>
</dbReference>
<dbReference type="KEGG" id="haad:MW046_09255"/>
<dbReference type="InterPro" id="IPR033120">
    <property type="entry name" value="HOTDOG_ACOT"/>
</dbReference>
<sequence length="148" mass="16937">MPDLLDTHMENRWMIQPNHANILETAHGGHVLKWMDEIGAMAAMRFSKESCVTAHINHVDFQRPIMVGDLALIEAYVYDVGRTSMRVRLRAYREDPQTGTQEQTTESYFVYVAIDEDREPTSVPELTVSTERGKRLQEAALNGESRDE</sequence>
<dbReference type="InterPro" id="IPR029069">
    <property type="entry name" value="HotDog_dom_sf"/>
</dbReference>
<evidence type="ECO:0000313" key="4">
    <source>
        <dbReference type="EMBL" id="UPM42147.1"/>
    </source>
</evidence>
<dbReference type="Gene3D" id="3.10.129.10">
    <property type="entry name" value="Hotdog Thioesterase"/>
    <property type="match status" value="1"/>
</dbReference>
<feature type="region of interest" description="Disordered" evidence="2">
    <location>
        <begin position="120"/>
        <end position="148"/>
    </location>
</feature>